<keyword evidence="8" id="KW-0012">Acyltransferase</keyword>
<dbReference type="InterPro" id="IPR041618">
    <property type="entry name" value="PKS_DE"/>
</dbReference>
<keyword evidence="4" id="KW-0597">Phosphoprotein</keyword>
<evidence type="ECO:0000256" key="7">
    <source>
        <dbReference type="ARBA" id="ARBA00023268"/>
    </source>
</evidence>
<dbReference type="InterPro" id="IPR050091">
    <property type="entry name" value="PKS_NRPS_Biosynth_Enz"/>
</dbReference>
<feature type="domain" description="Carrier" evidence="10">
    <location>
        <begin position="3197"/>
        <end position="3272"/>
    </location>
</feature>
<dbReference type="Gene3D" id="1.10.1200.10">
    <property type="entry name" value="ACP-like"/>
    <property type="match status" value="3"/>
</dbReference>
<dbReference type="InterPro" id="IPR015083">
    <property type="entry name" value="NorB/c/GfsB-D-like_docking"/>
</dbReference>
<feature type="domain" description="Ketosynthase family 3 (KS3)" evidence="11">
    <location>
        <begin position="4788"/>
        <end position="4981"/>
    </location>
</feature>
<evidence type="ECO:0000313" key="13">
    <source>
        <dbReference type="EMBL" id="MCP2330607.1"/>
    </source>
</evidence>
<sequence>MANEEKFLDYLKRATADLRETRRRLREVEDRDAEPIAIIGMSCRYPGGITSPEDLWRLVANDGDGIGDFPTDRNWDIDRFFEADPDEAGASYVRGGGFLDGATRFDSSFFGISPREALAMDPQQRVLLEASWEVFERAGITPASVRGSRTGVFAGLMYHDYLPLIQSVPDGVEGYLGTGNSGSVLSGRVAYYFGLEGPAVTVDTACSSSLVALHLAAQALRRGECSMALAGGVTVMATPGTFIDFSRQRGLAFDGRCKSFAASADGTGWSEGVGVLLVMRLSDALERGHRVLAVVRGSAVNSDGASSGLTAPNGRSQQRVIRQALANARVAPEHVDVVEAHGTGTTLGDPIEAQALLATYGQDRAEERPLWLGSVKSNIGHTQAAAGAAGVIKMVMAMRHGVLPRTLHVDEPTPEVDWSAGAVSLLTEAVPWPEADRPRRAAVSSFGISGTNAHVIIEQAPPVSEPAERVAPSVVPWVLSAKSSEALDAQAVRLAAHLDDVTVDPLDVAHTLATARTSFEHRAVVFDREQLTGLGSGAVRGSASAGLTAVLFTGQGSQRPGMGRELAEAFPVFAEAFDAVCAELDRHLDRPIRDTVFHDDGDAGVLDRTVYAQAGLFALQVALFRLIESWGVVPDSLLGHSIGELAAAHVAGVWDLPDAARVVAARGRLMQALPEGGAMVAVEATEDEIIPLLVGAGVSLAAVNGPTAVVLSGERSAVAGVVDRLGDRRVRWLRVSHAFHSGLMDPMMAEYRAVLSSVVFREPVLPVVSTVTGALAGAGWCDPEYWVRQVRETVRFAEGMAALGGVGVSRFLELGPDGVLSAMGQDCAPEGVFVPVLRRDRPEPETVVGALASLWVTGMPVDWAAYLAETNARLVDLPTYAFQQEHYWPDTSTGWSGDVSAVGLRSADHPLLGTAVGVARTDEFLFTGRLSLESQPWLAGHVVGGSVLVPGTAFVELVLRAGEQAGCGVVDDLTLETPLLLPERGGVAVQVFVAAPDEDGHRAVTVHSCADDEEWVRHASGVVGAVVPPARALDVWPPENAASIDVEELYDGLQAAGLAYGPEFRGVRSLWRRDDEVFAEVVLPEGLSADGFGVHPALLDAALHGVALFDGEGGLPFAWSGVSVFAVGATTVRVRISRAGSGFSLLVADGVGQPVAAVDSLALRPVTAGQVSTSRAESLYGIEWVPVSGEALTGDHQVVSLPPGGEVRERLAEALALVQDTDDDRVRVMVTRGATDGRDLTQAAVWGLVRTAQSENPGRFVLVDLDPDTDSDGVELPELVAGEPQLAVRDGRLLAPRLARVAPEPGEPLPEGGTVLVTGASGVLGGLVARHLVERYGVRHLVLLSRSGGDSGVGELDAQVRTVACDVADRDAVAEVVAGIGSEHPLVGVVHTAGVLDDAMVSSLTPERFDAVLRPKVEGAWNLHEVTRDLDLAMFVVFSSVAGVLGSPGQGNYAAANAFLDGLAQYRRGLGLAGQSLAWGLWAEGGMTADSRRLARAGYPPLTVEQGLALFDAALTSDRAALVPVNLDLSVLRSRAATEGVPPLLRSLVRVARRRIARGDAGLVGNLGGLKAEDRVRVVLDQVRGQVAAVLGHTSGDAVQPRQSFTDLGFDSLTAVELRNRLNAVTGLRLPATLVFDYPTPADLAEFVLDELNGSASLAVAPAPTVVGTDEPIAIVGMSCRYPGGVSSPDELWDLVAAGGDAIGAFPTDRGWGLEGAGGFLHDAAEFDPGFFGISPREALAMDPQQRLLLEASWEAIENAGIDPGSLRGSRTGVFAGLMYHDYVTRLHGVEDTEGHSGIGNSGSVASGRVAYTFGFEGPTLTVDTACSSSLVALHLAVQALRSGECSMALAGGVTVMATPATFAEFSRQGGLSFDGRCKSFSASADGTGWSEGVGVLLVEKLSDARRLGHPVLAVVRGTAVNQDGASNGLTAPNGPSQQRVIRQALANARVAPEHVDVVEAHGTGTTLGDPIEAQALLATYGRDRDRALLLGSVKSNLGHTQAAAGVAGVIKMVQAMRHGVVPATLHVDEPSREVDWESGAVDLVREPVSWPETGRPRRAAVSSFGISGTNAHVILESPDAIDIGAGEDTGAVRDSLNGGDRPRTAPAVVPWVVSAKSEQALTAQVDRIRTHVGTAGPDPVDVGYSLTRRSVFEHRAVLVGDEVIQGSAAPGRLAVLFTGQGSQRPGMGRELAEAFPVFAEAFDAVCAELDRHLDRPIRNTVFHDDGDAGVLDRTVYAQAGLFALQVALFRLIESWGVVPDSLLGHSIGELAAAHVAGVWDLPDAARVVAARGRLMQALPEGGAMVAVEATEDEVIPLVGAGVSLAAVNGPTAVVLSGERSAVAGVVDRLGDRRVRWLRVSHAFHSGLMDPMMAEYRAVLSSVVFREPVLPVVSTVTGALAGTGWCDPEYWVRQVRETVRFGAAVERTRELGVSRFLELGPDGVLSAMGQDCAPEGVFVPVLRRDRPEPETVVGALARVFVHGTEVDWAGYYGGCGARRVPLPTYAFQHERYWPRAGLGTGFGSLGHSMLGTGVVLAGDEGVMLSGVLSAADLPWLSEHVVLGSVMVPGAALVEAVLFAGERVGCDLLDELTLQVPLLLPEHGAVTVQVFVSGPDDEGRRTVTVHSRADENGEWARHATGVLSTGSPTPGQVLTVWPPERATEVDVTDLYDRLDEAGLSYGPVFQGLRRAWRRGEDEVFAEVALPVDVAVDGFGVHPALLDAALHGIGLLGGEGGLPFAWSEVSISAVGASSLRVRICRAGSGFSLLLADGAGQPVASIGALSLRAPSVDRSTTSPHRNALFGVDWVPVSGEALTGDHEVVPLAAGGGVRERLAEVLALVRDTDDDRVRVVVTRGAIDGRDLTQAAVWGLVRTAQSENPGRFVLVDLDPDTDPDTEGVELPELVAGEPQLAVRGGRLVAPRLARVAPEPGEPLPEGGTVLVTGASGVLGGLVARHLVERYGVRHLVLLSRSGGDSGVGELDAEVRTVACDVADRDAVAEVVAGIGSEHPLVGVVHTAGVLDDAMVSSLTPERFDAVLRPKVEGAWNLHEVTRDLDLAMFVVFSSVAGVLGSPGQGNYAAANAFLDGLAQYRRDRGLAGQSLAWGLWAEGGMAGDAQRMAGAGFPPLTVEQGLALFDAAWGVDRSVVVPVVLDLPRLRTRGVPPMLRGLVRTPTRRAAPGDAGLVAELMSLGSDERVATVLNLVRTHVVAVLGHATNDAVQPHHAFTDLGFDSLTAVELRNRLNAVTGLRLPATLVFDYPTPAVLAEFVVGELVGTRAAVETVVATGVGTDEPIAIVGMSCRYPGGVSNPDELWDLVAAGGDAIGPFPQDRGWGVDGFGGFLADAAEFDPAFFGISPREALAMDPQQRLLLEASWEVFENAGIDPGTLRGSRTGVFAGLMYHDYVTRLHGVEDTEGHSGIGNSGSVASGRVAYTFGFEGPTLTVDTACSSSLVALHLAVQALRSGECSMALAGGVTVMATPATFAEFSRQGGLSFDGRCKSFSASADGTGWSEGVGVLLVEKLSDARRLGHPVLAVVRGTAVNQDGASNGLTAPNGPSQQRVIRQALANARVAPEDVDVVEAHGTGTTLGDPIEAQALLATYGRDRDRALLLGSVKSNLGHTQAAAGVAGVIKMVQAMRHGVVPATLHVDEPSREVDWESGAVDLVREPVSWPETGRPRRAGVSSFGISGTNAHVIIESPDTVDIGAGEDTGAVRDSANGGDRPKSAPVVVPWVVSAKSEQALTAQVDRIRAHVDTTGLDPVDVGYSLTRRSVFDHRAVVIGDEVVQGSAAAGQLAVLFTGQGSQRPGMGRELHEAFPVFAEAFDAVCAELDRHLDRPIRDTVFHDDDGAGVLDQTVYAQAGLFALQVGQFRLVESWGVVPDYLLGHSIGELAAAHVAGVWDLADAARVVAARGRLMQALPEGGAMVAVEATEDEILPLVGAGVSLAAVNGPTAVVLSGDQTAVDAVAQACEREGRRVRRLRVSHAFHSGLMDPMLAEFRAVLASVVFREPVLPVVSTVTGELAGAGWCDPEYWVRQVRETVRFAEGMAALGGVGVSRFLELGPDGVLSAMGQDCAPEGVFVPVLRRDRPEPDTVVGALARVFVHGTSVDWAGYYAGCGARRVPLPTYAFQHERYWPEGALASGDSSPVDAEFWDAVERGDVSALAGTLGGAEDTWNTVLPTLSAWRRGRRERSTLDSWRYRVVWRPVEIIPAHQAGRWLVVIPATRVDDPLVTAINGAHDDTVRLVLNGDGLDRASVSALLAGHTDVTRVVSLLAFDEDPVPGSPAVPIGLAATVTLVQALGDAGITAPLWCVTTGAVSIGSTDPLRSPWQEALWGLGRVVGLEHPDRWGGLVDVPEELTSRVAARLTSVLSHGAGDEDQLAVRSRGVFARRLARAPLGDTPPEREWTPTGTALITGGTGAIGGHLARWLAATDVEHVVLTSRRGIDAPGAAALRDELTSTGTRVTIAACDVADPAALASLVSEVRDAGDTITAVFHTAGIERAEVIGNLDVASVDEVFAAKVLGARNLDRLFGDAELDAFVLFSSNAATWGSGGQAAYSAANAYLDGLAQERVERGLPATSVAYGVWDGGGLSVGDAGEQLRRRGLPAMAPELAIAALREAVSHGETSLAVTDVDWERFVPAFTSARPRPLIADLPDVRRILAALERAGAEADQAGAELRGRLTGLSVAERERSLQALVRTEAAAVLGHGGTRSVPLDRPFRELGFDSLTAVELRTRLTRATGLQLPATLIFDHPNPVDLAAQLHAELFGAADTGQALAQRDSADQDDPIAIVSMSCRYPGGVRSPEELWDLVVGGVDGISAFPTDRGWEGPAFGGNGTLTGHGGFLYDAGDFDPSVFGISPREALGMDPQQRLLLELTWETFERAGMNPAGTRGADIGVFVGAAPSGYGTAPHQLPDDAQGHLLTGTASSVMSGRVAYVFGLEGPAVTVDTACSSSLVALHWAIRSVRSGECSMALAGG</sequence>
<feature type="domain" description="Ketosynthase family 3 (KS3)" evidence="11">
    <location>
        <begin position="3290"/>
        <end position="3698"/>
    </location>
</feature>
<feature type="region of interest" description="C-terminal hotdog fold" evidence="9">
    <location>
        <begin position="1041"/>
        <end position="1193"/>
    </location>
</feature>
<dbReference type="InterPro" id="IPR016036">
    <property type="entry name" value="Malonyl_transacylase_ACP-bd"/>
</dbReference>
<dbReference type="GO" id="GO:0016740">
    <property type="term" value="F:transferase activity"/>
    <property type="evidence" value="ECO:0007669"/>
    <property type="project" value="UniProtKB-KW"/>
</dbReference>
<keyword evidence="6" id="KW-0045">Antibiotic biosynthesis</keyword>
<proteinExistence type="predicted"/>
<dbReference type="Pfam" id="PF02801">
    <property type="entry name" value="Ketoacyl-synt_C"/>
    <property type="match status" value="3"/>
</dbReference>
<dbReference type="Pfam" id="PF00550">
    <property type="entry name" value="PP-binding"/>
    <property type="match status" value="3"/>
</dbReference>
<dbReference type="InterPro" id="IPR014043">
    <property type="entry name" value="Acyl_transferase_dom"/>
</dbReference>
<evidence type="ECO:0000256" key="8">
    <source>
        <dbReference type="ARBA" id="ARBA00023315"/>
    </source>
</evidence>
<dbReference type="InterPro" id="IPR016039">
    <property type="entry name" value="Thiolase-like"/>
</dbReference>
<dbReference type="InterPro" id="IPR049900">
    <property type="entry name" value="PKS_mFAS_DH"/>
</dbReference>
<dbReference type="Gene3D" id="6.10.140.1830">
    <property type="match status" value="1"/>
</dbReference>
<comment type="caution">
    <text evidence="13">The sequence shown here is derived from an EMBL/GenBank/DDBJ whole genome shotgun (WGS) entry which is preliminary data.</text>
</comment>
<dbReference type="NCBIfam" id="NF045894">
    <property type="entry name" value="PKS_plus_SDR"/>
    <property type="match status" value="1"/>
</dbReference>
<accession>A0ABT1JDM9</accession>
<dbReference type="SMART" id="SM00823">
    <property type="entry name" value="PKS_PP"/>
    <property type="match status" value="3"/>
</dbReference>
<keyword evidence="14" id="KW-1185">Reference proteome</keyword>
<feature type="active site" description="Proton donor; for dehydratase activity" evidence="9">
    <location>
        <position position="2721"/>
    </location>
</feature>
<dbReference type="PROSITE" id="PS00012">
    <property type="entry name" value="PHOSPHOPANTETHEINE"/>
    <property type="match status" value="3"/>
</dbReference>
<feature type="domain" description="Carrier" evidence="10">
    <location>
        <begin position="4694"/>
        <end position="4769"/>
    </location>
</feature>
<dbReference type="CDD" id="cd08952">
    <property type="entry name" value="KR_1_SDR_x"/>
    <property type="match status" value="1"/>
</dbReference>
<dbReference type="Pfam" id="PF22953">
    <property type="entry name" value="SpnB_Rossmann"/>
    <property type="match status" value="2"/>
</dbReference>
<dbReference type="SMART" id="SM00822">
    <property type="entry name" value="PKS_KR"/>
    <property type="match status" value="3"/>
</dbReference>
<feature type="domain" description="Ketosynthase family 3 (KS3)" evidence="11">
    <location>
        <begin position="1670"/>
        <end position="2078"/>
    </location>
</feature>
<dbReference type="InterPro" id="IPR020841">
    <property type="entry name" value="PKS_Beta-ketoAc_synthase_dom"/>
</dbReference>
<dbReference type="InterPro" id="IPR009081">
    <property type="entry name" value="PP-bd_ACP"/>
</dbReference>
<feature type="region of interest" description="N-terminal hotdog fold" evidence="9">
    <location>
        <begin position="2527"/>
        <end position="2649"/>
    </location>
</feature>
<dbReference type="Gene3D" id="3.40.50.720">
    <property type="entry name" value="NAD(P)-binding Rossmann-like Domain"/>
    <property type="match status" value="3"/>
</dbReference>
<dbReference type="PROSITE" id="PS52004">
    <property type="entry name" value="KS3_2"/>
    <property type="match status" value="4"/>
</dbReference>
<dbReference type="InterPro" id="IPR057326">
    <property type="entry name" value="KR_dom"/>
</dbReference>
<evidence type="ECO:0000256" key="9">
    <source>
        <dbReference type="PROSITE-ProRule" id="PRU01363"/>
    </source>
</evidence>
<dbReference type="Proteomes" id="UP000791080">
    <property type="component" value="Unassembled WGS sequence"/>
</dbReference>
<feature type="domain" description="PKS/mFAS DH" evidence="12">
    <location>
        <begin position="2527"/>
        <end position="2815"/>
    </location>
</feature>
<dbReference type="InterPro" id="IPR049552">
    <property type="entry name" value="PKS_DH_N"/>
</dbReference>
<dbReference type="InterPro" id="IPR013968">
    <property type="entry name" value="PKS_KR"/>
</dbReference>
<dbReference type="InterPro" id="IPR001227">
    <property type="entry name" value="Ac_transferase_dom_sf"/>
</dbReference>
<dbReference type="SUPFAM" id="SSF53901">
    <property type="entry name" value="Thiolase-like"/>
    <property type="match status" value="4"/>
</dbReference>
<dbReference type="Pfam" id="PF14765">
    <property type="entry name" value="PS-DH"/>
    <property type="match status" value="2"/>
</dbReference>
<dbReference type="PROSITE" id="PS50075">
    <property type="entry name" value="CARRIER"/>
    <property type="match status" value="3"/>
</dbReference>
<dbReference type="InterPro" id="IPR018201">
    <property type="entry name" value="Ketoacyl_synth_AS"/>
</dbReference>
<dbReference type="Gene3D" id="3.40.366.10">
    <property type="entry name" value="Malonyl-Coenzyme A Acyl Carrier Protein, domain 2"/>
    <property type="match status" value="3"/>
</dbReference>
<evidence type="ECO:0000256" key="3">
    <source>
        <dbReference type="ARBA" id="ARBA00022450"/>
    </source>
</evidence>
<dbReference type="Pfam" id="PF00109">
    <property type="entry name" value="ketoacyl-synt"/>
    <property type="match status" value="4"/>
</dbReference>
<dbReference type="Pfam" id="PF08659">
    <property type="entry name" value="KR"/>
    <property type="match status" value="3"/>
</dbReference>
<dbReference type="SUPFAM" id="SSF55048">
    <property type="entry name" value="Probable ACP-binding domain of malonyl-CoA ACP transacylase"/>
    <property type="match status" value="3"/>
</dbReference>
<feature type="active site" description="Proton donor; for dehydratase activity" evidence="9">
    <location>
        <position position="1100"/>
    </location>
</feature>
<dbReference type="SMART" id="SM00825">
    <property type="entry name" value="PKS_KS"/>
    <property type="match status" value="3"/>
</dbReference>
<evidence type="ECO:0000256" key="6">
    <source>
        <dbReference type="ARBA" id="ARBA00023194"/>
    </source>
</evidence>
<dbReference type="SUPFAM" id="SSF51735">
    <property type="entry name" value="NAD(P)-binding Rossmann-fold domains"/>
    <property type="match status" value="6"/>
</dbReference>
<feature type="active site" description="Proton acceptor; for dehydratase activity" evidence="9">
    <location>
        <position position="941"/>
    </location>
</feature>
<evidence type="ECO:0000259" key="11">
    <source>
        <dbReference type="PROSITE" id="PS52004"/>
    </source>
</evidence>
<evidence type="ECO:0000256" key="4">
    <source>
        <dbReference type="ARBA" id="ARBA00022553"/>
    </source>
</evidence>
<dbReference type="InterPro" id="IPR016035">
    <property type="entry name" value="Acyl_Trfase/lysoPLipase"/>
</dbReference>
<dbReference type="InterPro" id="IPR042104">
    <property type="entry name" value="PKS_dehydratase_sf"/>
</dbReference>
<dbReference type="InterPro" id="IPR020806">
    <property type="entry name" value="PKS_PP-bd"/>
</dbReference>
<dbReference type="SMART" id="SM00827">
    <property type="entry name" value="PKS_AT"/>
    <property type="match status" value="3"/>
</dbReference>
<dbReference type="SUPFAM" id="SSF52151">
    <property type="entry name" value="FabD/lysophospholipase-like"/>
    <property type="match status" value="3"/>
</dbReference>
<feature type="active site" description="Proton acceptor; for dehydratase activity" evidence="9">
    <location>
        <position position="2559"/>
    </location>
</feature>
<dbReference type="EMBL" id="AUBJ02000001">
    <property type="protein sequence ID" value="MCP2330607.1"/>
    <property type="molecule type" value="Genomic_DNA"/>
</dbReference>
<evidence type="ECO:0000256" key="1">
    <source>
        <dbReference type="ARBA" id="ARBA00001957"/>
    </source>
</evidence>
<dbReference type="InterPro" id="IPR036736">
    <property type="entry name" value="ACP-like_sf"/>
</dbReference>
<dbReference type="SMART" id="SM00826">
    <property type="entry name" value="PKS_DH"/>
    <property type="match status" value="2"/>
</dbReference>
<dbReference type="Gene3D" id="3.30.70.3290">
    <property type="match status" value="3"/>
</dbReference>
<dbReference type="Pfam" id="PF00698">
    <property type="entry name" value="Acyl_transf_1"/>
    <property type="match status" value="3"/>
</dbReference>
<dbReference type="InterPro" id="IPR006162">
    <property type="entry name" value="Ppantetheine_attach_site"/>
</dbReference>
<keyword evidence="7" id="KW-0511">Multifunctional enzyme</keyword>
<protein>
    <submittedName>
        <fullName evidence="13">Acyl transferase domain-containing protein</fullName>
    </submittedName>
</protein>
<dbReference type="CDD" id="cd08956">
    <property type="entry name" value="KR_3_FAS_SDR_x"/>
    <property type="match status" value="2"/>
</dbReference>
<dbReference type="InterPro" id="IPR014031">
    <property type="entry name" value="Ketoacyl_synth_C"/>
</dbReference>
<dbReference type="Pfam" id="PF16197">
    <property type="entry name" value="KAsynt_C_assoc"/>
    <property type="match status" value="3"/>
</dbReference>
<evidence type="ECO:0000259" key="10">
    <source>
        <dbReference type="PROSITE" id="PS50075"/>
    </source>
</evidence>
<dbReference type="Gene3D" id="3.40.47.10">
    <property type="match status" value="4"/>
</dbReference>
<comment type="pathway">
    <text evidence="2">Antibiotic biosynthesis.</text>
</comment>
<dbReference type="SMART" id="SM01294">
    <property type="entry name" value="PKS_PP_betabranch"/>
    <property type="match status" value="3"/>
</dbReference>
<keyword evidence="3" id="KW-0596">Phosphopantetheine</keyword>
<evidence type="ECO:0000313" key="14">
    <source>
        <dbReference type="Proteomes" id="UP000791080"/>
    </source>
</evidence>
<dbReference type="InterPro" id="IPR020807">
    <property type="entry name" value="PKS_DH"/>
</dbReference>
<evidence type="ECO:0000256" key="2">
    <source>
        <dbReference type="ARBA" id="ARBA00004792"/>
    </source>
</evidence>
<dbReference type="Pfam" id="PF18369">
    <property type="entry name" value="PKS_DE"/>
    <property type="match status" value="1"/>
</dbReference>
<gene>
    <name evidence="13" type="ORF">G443_000877</name>
</gene>
<feature type="domain" description="Ketosynthase family 3 (KS3)" evidence="11">
    <location>
        <begin position="33"/>
        <end position="459"/>
    </location>
</feature>
<feature type="region of interest" description="C-terminal hotdog fold" evidence="9">
    <location>
        <begin position="2661"/>
        <end position="2815"/>
    </location>
</feature>
<dbReference type="InterPro" id="IPR032821">
    <property type="entry name" value="PKS_assoc"/>
</dbReference>
<feature type="domain" description="PKS/mFAS DH" evidence="12">
    <location>
        <begin position="909"/>
        <end position="1193"/>
    </location>
</feature>
<organism evidence="13 14">
    <name type="scientific">Actinoalloteichus caeruleus DSM 43889</name>
    <dbReference type="NCBI Taxonomy" id="1120930"/>
    <lineage>
        <taxon>Bacteria</taxon>
        <taxon>Bacillati</taxon>
        <taxon>Actinomycetota</taxon>
        <taxon>Actinomycetes</taxon>
        <taxon>Pseudonocardiales</taxon>
        <taxon>Pseudonocardiaceae</taxon>
        <taxon>Actinoalloteichus</taxon>
        <taxon>Actinoalloteichus cyanogriseus</taxon>
    </lineage>
</organism>
<dbReference type="CDD" id="cd00833">
    <property type="entry name" value="PKS"/>
    <property type="match status" value="4"/>
</dbReference>
<dbReference type="SUPFAM" id="SSF47336">
    <property type="entry name" value="ACP-like"/>
    <property type="match status" value="3"/>
</dbReference>
<dbReference type="PANTHER" id="PTHR43775">
    <property type="entry name" value="FATTY ACID SYNTHASE"/>
    <property type="match status" value="1"/>
</dbReference>
<dbReference type="Gene3D" id="3.10.129.110">
    <property type="entry name" value="Polyketide synthase dehydratase"/>
    <property type="match status" value="2"/>
</dbReference>
<dbReference type="InterPro" id="IPR014030">
    <property type="entry name" value="Ketoacyl_synth_N"/>
</dbReference>
<keyword evidence="5 13" id="KW-0808">Transferase</keyword>
<name>A0ABT1JDM9_ACTCY</name>
<dbReference type="PANTHER" id="PTHR43775:SF51">
    <property type="entry name" value="INACTIVE PHENOLPHTHIOCEROL SYNTHESIS POLYKETIDE SYNTHASE TYPE I PKS1-RELATED"/>
    <property type="match status" value="1"/>
</dbReference>
<reference evidence="13 14" key="1">
    <citation type="submission" date="2022-06" db="EMBL/GenBank/DDBJ databases">
        <title>Genomic Encyclopedia of Type Strains, Phase I: the one thousand microbial genomes (KMG-I) project.</title>
        <authorList>
            <person name="Kyrpides N."/>
        </authorList>
    </citation>
    <scope>NUCLEOTIDE SEQUENCE [LARGE SCALE GENOMIC DNA]</scope>
    <source>
        <strain evidence="13 14">DSM 43889</strain>
    </source>
</reference>
<feature type="region of interest" description="N-terminal hotdog fold" evidence="9">
    <location>
        <begin position="909"/>
        <end position="1030"/>
    </location>
</feature>
<dbReference type="PROSITE" id="PS00606">
    <property type="entry name" value="KS3_1"/>
    <property type="match status" value="4"/>
</dbReference>
<dbReference type="InterPro" id="IPR036291">
    <property type="entry name" value="NAD(P)-bd_dom_sf"/>
</dbReference>
<comment type="cofactor">
    <cofactor evidence="1">
        <name>pantetheine 4'-phosphate</name>
        <dbReference type="ChEBI" id="CHEBI:47942"/>
    </cofactor>
</comment>
<dbReference type="InterPro" id="IPR049551">
    <property type="entry name" value="PKS_DH_C"/>
</dbReference>
<evidence type="ECO:0000259" key="12">
    <source>
        <dbReference type="PROSITE" id="PS52019"/>
    </source>
</evidence>
<evidence type="ECO:0000256" key="5">
    <source>
        <dbReference type="ARBA" id="ARBA00022679"/>
    </source>
</evidence>
<dbReference type="InterPro" id="IPR055123">
    <property type="entry name" value="SpnB-like_Rossmann"/>
</dbReference>
<feature type="domain" description="Carrier" evidence="10">
    <location>
        <begin position="1577"/>
        <end position="1652"/>
    </location>
</feature>
<dbReference type="Pfam" id="PF08990">
    <property type="entry name" value="Docking"/>
    <property type="match status" value="1"/>
</dbReference>
<dbReference type="Pfam" id="PF21089">
    <property type="entry name" value="PKS_DH_N"/>
    <property type="match status" value="2"/>
</dbReference>
<dbReference type="PROSITE" id="PS52019">
    <property type="entry name" value="PKS_MFAS_DH"/>
    <property type="match status" value="2"/>
</dbReference>